<gene>
    <name evidence="1" type="ORF">IAD22_05870</name>
</gene>
<organism evidence="1 2">
    <name type="scientific">Candidatus Limousia pullorum</name>
    <dbReference type="NCBI Taxonomy" id="2840860"/>
    <lineage>
        <taxon>Bacteria</taxon>
        <taxon>Bacillati</taxon>
        <taxon>Bacillota</taxon>
        <taxon>Clostridia</taxon>
        <taxon>Eubacteriales</taxon>
        <taxon>Oscillospiraceae</taxon>
        <taxon>Oscillospiraceae incertae sedis</taxon>
        <taxon>Candidatus Limousia</taxon>
    </lineage>
</organism>
<dbReference type="Proteomes" id="UP000824118">
    <property type="component" value="Unassembled WGS sequence"/>
</dbReference>
<sequence>MKTFLILTAVFILSNIHAVVVAAVTFIVTLIIFTIKDVIEDEKDNGDQGKSR</sequence>
<evidence type="ECO:0000313" key="1">
    <source>
        <dbReference type="EMBL" id="HIU50523.1"/>
    </source>
</evidence>
<reference evidence="1" key="2">
    <citation type="journal article" date="2021" name="PeerJ">
        <title>Extensive microbial diversity within the chicken gut microbiome revealed by metagenomics and culture.</title>
        <authorList>
            <person name="Gilroy R."/>
            <person name="Ravi A."/>
            <person name="Getino M."/>
            <person name="Pursley I."/>
            <person name="Horton D.L."/>
            <person name="Alikhan N.F."/>
            <person name="Baker D."/>
            <person name="Gharbi K."/>
            <person name="Hall N."/>
            <person name="Watson M."/>
            <person name="Adriaenssens E.M."/>
            <person name="Foster-Nyarko E."/>
            <person name="Jarju S."/>
            <person name="Secka A."/>
            <person name="Antonio M."/>
            <person name="Oren A."/>
            <person name="Chaudhuri R.R."/>
            <person name="La Ragione R."/>
            <person name="Hildebrand F."/>
            <person name="Pallen M.J."/>
        </authorList>
    </citation>
    <scope>NUCLEOTIDE SEQUENCE</scope>
    <source>
        <strain evidence="1">ChiGjej1B1-1684</strain>
    </source>
</reference>
<name>A0A9D1LYZ2_9FIRM</name>
<dbReference type="AlphaFoldDB" id="A0A9D1LYZ2"/>
<evidence type="ECO:0000313" key="2">
    <source>
        <dbReference type="Proteomes" id="UP000824118"/>
    </source>
</evidence>
<protein>
    <submittedName>
        <fullName evidence="1">Uncharacterized protein</fullName>
    </submittedName>
</protein>
<comment type="caution">
    <text evidence="1">The sequence shown here is derived from an EMBL/GenBank/DDBJ whole genome shotgun (WGS) entry which is preliminary data.</text>
</comment>
<dbReference type="EMBL" id="DVNG01000086">
    <property type="protein sequence ID" value="HIU50523.1"/>
    <property type="molecule type" value="Genomic_DNA"/>
</dbReference>
<accession>A0A9D1LYZ2</accession>
<reference evidence="1" key="1">
    <citation type="submission" date="2020-10" db="EMBL/GenBank/DDBJ databases">
        <authorList>
            <person name="Gilroy R."/>
        </authorList>
    </citation>
    <scope>NUCLEOTIDE SEQUENCE</scope>
    <source>
        <strain evidence="1">ChiGjej1B1-1684</strain>
    </source>
</reference>
<proteinExistence type="predicted"/>